<keyword evidence="11" id="KW-0186">Copper</keyword>
<reference evidence="19 20" key="1">
    <citation type="journal article" date="2014" name="Int. J. Syst. Evol. Microbiol.">
        <title>Nocardioides zeae sp. nov., isolated from the stem of Zea mays.</title>
        <authorList>
            <person name="Glaeser S.P."/>
            <person name="McInroy J.A."/>
            <person name="Busse H.J."/>
            <person name="Kampfer P."/>
        </authorList>
    </citation>
    <scope>NUCLEOTIDE SEQUENCE [LARGE SCALE GENOMIC DNA]</scope>
    <source>
        <strain evidence="19 20">JCM 30728</strain>
    </source>
</reference>
<dbReference type="AlphaFoldDB" id="A0A6P0HM19"/>
<feature type="transmembrane region" description="Helical" evidence="17">
    <location>
        <begin position="69"/>
        <end position="91"/>
    </location>
</feature>
<dbReference type="RefSeq" id="WP_163773196.1">
    <property type="nucleotide sequence ID" value="NZ_JAAGXA010000011.1"/>
</dbReference>
<evidence type="ECO:0000256" key="11">
    <source>
        <dbReference type="ARBA" id="ARBA00023008"/>
    </source>
</evidence>
<keyword evidence="6 17" id="KW-0812">Transmembrane</keyword>
<evidence type="ECO:0000256" key="17">
    <source>
        <dbReference type="SAM" id="Phobius"/>
    </source>
</evidence>
<feature type="transmembrane region" description="Helical" evidence="17">
    <location>
        <begin position="112"/>
        <end position="131"/>
    </location>
</feature>
<evidence type="ECO:0000256" key="12">
    <source>
        <dbReference type="ARBA" id="ARBA00023136"/>
    </source>
</evidence>
<dbReference type="Gene3D" id="1.10.287.90">
    <property type="match status" value="1"/>
</dbReference>
<sequence>MGLQLSRSGAGAVRRSAASAPRRVALAASLGAALLVLSGCSEETQYQLKHFGLPGQATEEAPYIADLWIWSWVAALATGILVWGLIFWVVVRYRRRSADEVPVQTRYNLPLEIFYTIAPVMMVIVFFFHTVQVQNTVLDDSEPDLTLEIVGQQWSWTFNYPTDGVGGGDREEVESSEYAYLVGTASQIPTLVLPRGETVRFNLHSPDVIHGFWIPGFLMKMDVVPGRLNHFQVTPTEEGTFAGKCTELCGVYHSRMLFNVEVVSPEEYDAYVEGLAENGDVSANGPLVGGEDARTTRGLHNDDNGGSE</sequence>
<evidence type="ECO:0000256" key="15">
    <source>
        <dbReference type="ARBA" id="ARBA00047816"/>
    </source>
</evidence>
<evidence type="ECO:0000259" key="18">
    <source>
        <dbReference type="PROSITE" id="PS50857"/>
    </source>
</evidence>
<dbReference type="SUPFAM" id="SSF49503">
    <property type="entry name" value="Cupredoxins"/>
    <property type="match status" value="1"/>
</dbReference>
<dbReference type="EMBL" id="JAAGXA010000011">
    <property type="protein sequence ID" value="NEN79646.1"/>
    <property type="molecule type" value="Genomic_DNA"/>
</dbReference>
<evidence type="ECO:0000256" key="9">
    <source>
        <dbReference type="ARBA" id="ARBA00022982"/>
    </source>
</evidence>
<accession>A0A6P0HM19</accession>
<dbReference type="InterPro" id="IPR014222">
    <property type="entry name" value="Cyt_c_oxidase_su2"/>
</dbReference>
<gene>
    <name evidence="19" type="primary">coxB</name>
    <name evidence="19" type="ORF">G3T38_15325</name>
</gene>
<evidence type="ECO:0000256" key="2">
    <source>
        <dbReference type="ARBA" id="ARBA00007866"/>
    </source>
</evidence>
<keyword evidence="7" id="KW-0479">Metal-binding</keyword>
<keyword evidence="9" id="KW-0249">Electron transport</keyword>
<keyword evidence="12 17" id="KW-0472">Membrane</keyword>
<keyword evidence="5" id="KW-0679">Respiratory chain</keyword>
<name>A0A6P0HM19_9ACTN</name>
<feature type="region of interest" description="Disordered" evidence="16">
    <location>
        <begin position="282"/>
        <end position="308"/>
    </location>
</feature>
<evidence type="ECO:0000313" key="19">
    <source>
        <dbReference type="EMBL" id="NEN79646.1"/>
    </source>
</evidence>
<dbReference type="InterPro" id="IPR001505">
    <property type="entry name" value="Copper_CuA"/>
</dbReference>
<organism evidence="19 20">
    <name type="scientific">Nocardioides zeae</name>
    <dbReference type="NCBI Taxonomy" id="1457234"/>
    <lineage>
        <taxon>Bacteria</taxon>
        <taxon>Bacillati</taxon>
        <taxon>Actinomycetota</taxon>
        <taxon>Actinomycetes</taxon>
        <taxon>Propionibacteriales</taxon>
        <taxon>Nocardioidaceae</taxon>
        <taxon>Nocardioides</taxon>
    </lineage>
</organism>
<comment type="similarity">
    <text evidence="2">Belongs to the cytochrome c oxidase subunit 2 family.</text>
</comment>
<dbReference type="PROSITE" id="PS50857">
    <property type="entry name" value="COX2_CUA"/>
    <property type="match status" value="1"/>
</dbReference>
<comment type="caution">
    <text evidence="19">The sequence shown here is derived from an EMBL/GenBank/DDBJ whole genome shotgun (WGS) entry which is preliminary data.</text>
</comment>
<comment type="subcellular location">
    <subcellularLocation>
        <location evidence="1">Membrane</location>
        <topology evidence="1">Multi-pass membrane protein</topology>
    </subcellularLocation>
</comment>
<feature type="domain" description="Cytochrome oxidase subunit II copper A binding" evidence="18">
    <location>
        <begin position="142"/>
        <end position="274"/>
    </location>
</feature>
<dbReference type="CDD" id="cd13919">
    <property type="entry name" value="CuRO_HCO_II_like_5"/>
    <property type="match status" value="1"/>
</dbReference>
<dbReference type="PANTHER" id="PTHR22888">
    <property type="entry name" value="CYTOCHROME C OXIDASE, SUBUNIT II"/>
    <property type="match status" value="1"/>
</dbReference>
<evidence type="ECO:0000256" key="6">
    <source>
        <dbReference type="ARBA" id="ARBA00022692"/>
    </source>
</evidence>
<evidence type="ECO:0000256" key="1">
    <source>
        <dbReference type="ARBA" id="ARBA00004141"/>
    </source>
</evidence>
<dbReference type="PANTHER" id="PTHR22888:SF9">
    <property type="entry name" value="CYTOCHROME C OXIDASE SUBUNIT 2"/>
    <property type="match status" value="1"/>
</dbReference>
<comment type="catalytic activity">
    <reaction evidence="15">
        <text>4 Fe(II)-[cytochrome c] + O2 + 8 H(+)(in) = 4 Fe(III)-[cytochrome c] + 2 H2O + 4 H(+)(out)</text>
        <dbReference type="Rhea" id="RHEA:11436"/>
        <dbReference type="Rhea" id="RHEA-COMP:10350"/>
        <dbReference type="Rhea" id="RHEA-COMP:14399"/>
        <dbReference type="ChEBI" id="CHEBI:15377"/>
        <dbReference type="ChEBI" id="CHEBI:15378"/>
        <dbReference type="ChEBI" id="CHEBI:15379"/>
        <dbReference type="ChEBI" id="CHEBI:29033"/>
        <dbReference type="ChEBI" id="CHEBI:29034"/>
        <dbReference type="EC" id="7.1.1.9"/>
    </reaction>
</comment>
<dbReference type="InterPro" id="IPR008972">
    <property type="entry name" value="Cupredoxin"/>
</dbReference>
<dbReference type="Gene3D" id="2.60.40.420">
    <property type="entry name" value="Cupredoxins - blue copper proteins"/>
    <property type="match status" value="1"/>
</dbReference>
<dbReference type="Proteomes" id="UP000468687">
    <property type="component" value="Unassembled WGS sequence"/>
</dbReference>
<dbReference type="InterPro" id="IPR036257">
    <property type="entry name" value="Cyt_c_oxidase_su2_TM_sf"/>
</dbReference>
<dbReference type="PROSITE" id="PS00078">
    <property type="entry name" value="COX2"/>
    <property type="match status" value="1"/>
</dbReference>
<keyword evidence="10 17" id="KW-1133">Transmembrane helix</keyword>
<evidence type="ECO:0000313" key="20">
    <source>
        <dbReference type="Proteomes" id="UP000468687"/>
    </source>
</evidence>
<evidence type="ECO:0000256" key="3">
    <source>
        <dbReference type="ARBA" id="ARBA00012949"/>
    </source>
</evidence>
<evidence type="ECO:0000256" key="4">
    <source>
        <dbReference type="ARBA" id="ARBA00022448"/>
    </source>
</evidence>
<keyword evidence="19" id="KW-0560">Oxidoreductase</keyword>
<dbReference type="GO" id="GO:0005507">
    <property type="term" value="F:copper ion binding"/>
    <property type="evidence" value="ECO:0007669"/>
    <property type="project" value="InterPro"/>
</dbReference>
<dbReference type="EC" id="7.1.1.9" evidence="3"/>
<dbReference type="PRINTS" id="PR01166">
    <property type="entry name" value="CYCOXIDASEII"/>
</dbReference>
<evidence type="ECO:0000256" key="13">
    <source>
        <dbReference type="ARBA" id="ARBA00024688"/>
    </source>
</evidence>
<dbReference type="InterPro" id="IPR002429">
    <property type="entry name" value="CcO_II-like_C"/>
</dbReference>
<keyword evidence="8" id="KW-1278">Translocase</keyword>
<evidence type="ECO:0000256" key="10">
    <source>
        <dbReference type="ARBA" id="ARBA00022989"/>
    </source>
</evidence>
<dbReference type="GO" id="GO:0016491">
    <property type="term" value="F:oxidoreductase activity"/>
    <property type="evidence" value="ECO:0007669"/>
    <property type="project" value="UniProtKB-KW"/>
</dbReference>
<dbReference type="GO" id="GO:0016020">
    <property type="term" value="C:membrane"/>
    <property type="evidence" value="ECO:0007669"/>
    <property type="project" value="UniProtKB-SubCell"/>
</dbReference>
<dbReference type="InterPro" id="IPR045187">
    <property type="entry name" value="CcO_II"/>
</dbReference>
<dbReference type="Pfam" id="PF00116">
    <property type="entry name" value="COX2"/>
    <property type="match status" value="1"/>
</dbReference>
<evidence type="ECO:0000256" key="5">
    <source>
        <dbReference type="ARBA" id="ARBA00022660"/>
    </source>
</evidence>
<keyword evidence="20" id="KW-1185">Reference proteome</keyword>
<proteinExistence type="inferred from homology"/>
<evidence type="ECO:0000256" key="8">
    <source>
        <dbReference type="ARBA" id="ARBA00022967"/>
    </source>
</evidence>
<dbReference type="GO" id="GO:0004129">
    <property type="term" value="F:cytochrome-c oxidase activity"/>
    <property type="evidence" value="ECO:0007669"/>
    <property type="project" value="UniProtKB-EC"/>
</dbReference>
<comment type="function">
    <text evidence="13">Subunits I and II form the functional core of the enzyme complex. Electrons originating in cytochrome c are transferred via heme a and Cu(A) to the binuclear center formed by heme a3 and Cu(B).</text>
</comment>
<dbReference type="GO" id="GO:0042773">
    <property type="term" value="P:ATP synthesis coupled electron transport"/>
    <property type="evidence" value="ECO:0007669"/>
    <property type="project" value="TreeGrafter"/>
</dbReference>
<evidence type="ECO:0000256" key="14">
    <source>
        <dbReference type="ARBA" id="ARBA00031399"/>
    </source>
</evidence>
<dbReference type="SUPFAM" id="SSF81464">
    <property type="entry name" value="Cytochrome c oxidase subunit II-like, transmembrane region"/>
    <property type="match status" value="1"/>
</dbReference>
<protein>
    <recommendedName>
        <fullName evidence="3">cytochrome-c oxidase</fullName>
        <ecNumber evidence="3">7.1.1.9</ecNumber>
    </recommendedName>
    <alternativeName>
        <fullName evidence="14">Cytochrome aa3 subunit 2</fullName>
    </alternativeName>
</protein>
<dbReference type="NCBIfam" id="TIGR02866">
    <property type="entry name" value="CoxB"/>
    <property type="match status" value="1"/>
</dbReference>
<evidence type="ECO:0000256" key="16">
    <source>
        <dbReference type="SAM" id="MobiDB-lite"/>
    </source>
</evidence>
<evidence type="ECO:0000256" key="7">
    <source>
        <dbReference type="ARBA" id="ARBA00022723"/>
    </source>
</evidence>
<feature type="compositionally biased region" description="Basic and acidic residues" evidence="16">
    <location>
        <begin position="291"/>
        <end position="308"/>
    </location>
</feature>
<keyword evidence="4" id="KW-0813">Transport</keyword>